<proteinExistence type="predicted"/>
<protein>
    <submittedName>
        <fullName evidence="2">Uncharacterized protein</fullName>
    </submittedName>
</protein>
<feature type="chain" id="PRO_5030952819" evidence="1">
    <location>
        <begin position="24"/>
        <end position="340"/>
    </location>
</feature>
<gene>
    <name evidence="2" type="ORF">OAUR00152_LOCUS36594</name>
</gene>
<accession>A0A7S4JZF6</accession>
<sequence length="340" mass="36035">MITRIHASLILALSASAPQSGRAFSRTSVASRPSFALSSSSATSLHASAHAIESEDDALWLLRKADECAHSDSCSIDDAKDYLREVVHIQSGCVAGTLTGKEACEDVTTAAGIVAGLRAKIQSGGRMAGAFVMSDSAAALSPSSVSQGDDLPLRVGVLAFLAFYGAALITSSAYPAPMTDTVAPFTAQEWMWATRDGYLFDMIKEFAQHGGLMQVSSSTVQEGGASVVPFSAQEWLWAARDGYLGDMTSEWTKNGGLLTFASAQDASAANVVPFTPQEWFWAARDGYLGDMFSELSKNGGLLVADNVESSLPLTKEEWSMAMDGGYLDDALRHVYRNGGL</sequence>
<evidence type="ECO:0000313" key="2">
    <source>
        <dbReference type="EMBL" id="CAE2279141.1"/>
    </source>
</evidence>
<keyword evidence="1" id="KW-0732">Signal</keyword>
<organism evidence="2">
    <name type="scientific">Odontella aurita</name>
    <dbReference type="NCBI Taxonomy" id="265563"/>
    <lineage>
        <taxon>Eukaryota</taxon>
        <taxon>Sar</taxon>
        <taxon>Stramenopiles</taxon>
        <taxon>Ochrophyta</taxon>
        <taxon>Bacillariophyta</taxon>
        <taxon>Mediophyceae</taxon>
        <taxon>Biddulphiophycidae</taxon>
        <taxon>Eupodiscales</taxon>
        <taxon>Odontellaceae</taxon>
        <taxon>Odontella</taxon>
    </lineage>
</organism>
<feature type="signal peptide" evidence="1">
    <location>
        <begin position="1"/>
        <end position="23"/>
    </location>
</feature>
<reference evidence="2" key="1">
    <citation type="submission" date="2021-01" db="EMBL/GenBank/DDBJ databases">
        <authorList>
            <person name="Corre E."/>
            <person name="Pelletier E."/>
            <person name="Niang G."/>
            <person name="Scheremetjew M."/>
            <person name="Finn R."/>
            <person name="Kale V."/>
            <person name="Holt S."/>
            <person name="Cochrane G."/>
            <person name="Meng A."/>
            <person name="Brown T."/>
            <person name="Cohen L."/>
        </authorList>
    </citation>
    <scope>NUCLEOTIDE SEQUENCE</scope>
    <source>
        <strain evidence="2">Isolate 1302-5</strain>
    </source>
</reference>
<dbReference type="EMBL" id="HBKQ01053150">
    <property type="protein sequence ID" value="CAE2279141.1"/>
    <property type="molecule type" value="Transcribed_RNA"/>
</dbReference>
<evidence type="ECO:0000256" key="1">
    <source>
        <dbReference type="SAM" id="SignalP"/>
    </source>
</evidence>
<dbReference type="AlphaFoldDB" id="A0A7S4JZF6"/>
<name>A0A7S4JZF6_9STRA</name>